<reference evidence="2" key="1">
    <citation type="submission" date="2013-08" db="EMBL/GenBank/DDBJ databases">
        <authorList>
            <person name="Mendez C."/>
            <person name="Richter M."/>
            <person name="Ferrer M."/>
            <person name="Sanchez J."/>
        </authorList>
    </citation>
    <scope>NUCLEOTIDE SEQUENCE</scope>
</reference>
<accession>T1CL29</accession>
<reference evidence="2" key="2">
    <citation type="journal article" date="2014" name="ISME J.">
        <title>Microbial stratification in low pH oxic and suboxic macroscopic growths along an acid mine drainage.</title>
        <authorList>
            <person name="Mendez-Garcia C."/>
            <person name="Mesa V."/>
            <person name="Sprenger R.R."/>
            <person name="Richter M."/>
            <person name="Diez M.S."/>
            <person name="Solano J."/>
            <person name="Bargiela R."/>
            <person name="Golyshina O.V."/>
            <person name="Manteca A."/>
            <person name="Ramos J.L."/>
            <person name="Gallego J.R."/>
            <person name="Llorente I."/>
            <person name="Martins Dos Santos V.A."/>
            <person name="Jensen O.N."/>
            <person name="Pelaez A.I."/>
            <person name="Sanchez J."/>
            <person name="Ferrer M."/>
        </authorList>
    </citation>
    <scope>NUCLEOTIDE SEQUENCE</scope>
</reference>
<protein>
    <submittedName>
        <fullName evidence="2">Uncharacterized protein</fullName>
    </submittedName>
</protein>
<dbReference type="AlphaFoldDB" id="T1CL29"/>
<evidence type="ECO:0000313" key="2">
    <source>
        <dbReference type="EMBL" id="EQD69200.1"/>
    </source>
</evidence>
<dbReference type="EMBL" id="AUZY01003446">
    <property type="protein sequence ID" value="EQD69200.1"/>
    <property type="molecule type" value="Genomic_DNA"/>
</dbReference>
<name>T1CL29_9ZZZZ</name>
<feature type="non-terminal residue" evidence="2">
    <location>
        <position position="111"/>
    </location>
</feature>
<gene>
    <name evidence="2" type="ORF">B1B_05438</name>
</gene>
<sequence>MLEGNVCQAPPRYRGPNQRPPWHRNQGDPVAVIRLPLDVSDPHLRHRVEQLYQAVFSVRRTLQGQAARRCRAYWAACHEREVKGPGAVLSGWASAGPAWSGLGTLTWIARA</sequence>
<organism evidence="2">
    <name type="scientific">mine drainage metagenome</name>
    <dbReference type="NCBI Taxonomy" id="410659"/>
    <lineage>
        <taxon>unclassified sequences</taxon>
        <taxon>metagenomes</taxon>
        <taxon>ecological metagenomes</taxon>
    </lineage>
</organism>
<proteinExistence type="predicted"/>
<comment type="caution">
    <text evidence="2">The sequence shown here is derived from an EMBL/GenBank/DDBJ whole genome shotgun (WGS) entry which is preliminary data.</text>
</comment>
<evidence type="ECO:0000256" key="1">
    <source>
        <dbReference type="SAM" id="MobiDB-lite"/>
    </source>
</evidence>
<feature type="region of interest" description="Disordered" evidence="1">
    <location>
        <begin position="1"/>
        <end position="26"/>
    </location>
</feature>